<dbReference type="GO" id="GO:0005737">
    <property type="term" value="C:cytoplasm"/>
    <property type="evidence" value="ECO:0007669"/>
    <property type="project" value="UniProtKB-SubCell"/>
</dbReference>
<dbReference type="InterPro" id="IPR001093">
    <property type="entry name" value="IMP_DH_GMPRt"/>
</dbReference>
<dbReference type="SUPFAM" id="SSF51412">
    <property type="entry name" value="Inosine monophosphate dehydrogenase (IMPDH)"/>
    <property type="match status" value="1"/>
</dbReference>
<comment type="pathway">
    <text evidence="15 17">Purine metabolism; XMP biosynthesis via de novo pathway; XMP from IMP: step 1/1.</text>
</comment>
<dbReference type="HAMAP" id="MF_01964">
    <property type="entry name" value="IMPDH"/>
    <property type="match status" value="1"/>
</dbReference>
<comment type="cofactor">
    <cofactor evidence="1 15">
        <name>K(+)</name>
        <dbReference type="ChEBI" id="CHEBI:29103"/>
    </cofactor>
</comment>
<feature type="domain" description="CBS" evidence="19">
    <location>
        <begin position="155"/>
        <end position="212"/>
    </location>
</feature>
<dbReference type="CDD" id="cd04601">
    <property type="entry name" value="CBS_pair_IMPDH"/>
    <property type="match status" value="1"/>
</dbReference>
<dbReference type="Proteomes" id="UP001152797">
    <property type="component" value="Unassembled WGS sequence"/>
</dbReference>
<evidence type="ECO:0000256" key="8">
    <source>
        <dbReference type="ARBA" id="ARBA00022958"/>
    </source>
</evidence>
<comment type="function">
    <text evidence="12">Catalyzes the irreversible NADPH-dependent deamination of GMP to IMP. It functions in the conversion of nucleobase, nucleoside and nucleotide derivatives of G to A nucleotides, and in maintaining the intracellular balance of A and G nucleotides.</text>
</comment>
<dbReference type="EMBL" id="CAMXCT020000001">
    <property type="protein sequence ID" value="CAL1125466.1"/>
    <property type="molecule type" value="Genomic_DNA"/>
</dbReference>
<organism evidence="20">
    <name type="scientific">Cladocopium goreaui</name>
    <dbReference type="NCBI Taxonomy" id="2562237"/>
    <lineage>
        <taxon>Eukaryota</taxon>
        <taxon>Sar</taxon>
        <taxon>Alveolata</taxon>
        <taxon>Dinophyceae</taxon>
        <taxon>Suessiales</taxon>
        <taxon>Symbiodiniaceae</taxon>
        <taxon>Cladocopium</taxon>
    </lineage>
</organism>
<dbReference type="GO" id="GO:0006177">
    <property type="term" value="P:GMP biosynthetic process"/>
    <property type="evidence" value="ECO:0007669"/>
    <property type="project" value="UniProtKB-UniRule"/>
</dbReference>
<comment type="function">
    <text evidence="15">Catalyzes the conversion of inosine 5'-phosphate (IMP) to xanthosine 5'-phosphate (XMP), the first committed and rate-limiting step in the de novo synthesis of guanine nucleotides, and therefore plays an important role in the regulation of cell growth.</text>
</comment>
<evidence type="ECO:0000256" key="7">
    <source>
        <dbReference type="ARBA" id="ARBA00022755"/>
    </source>
</evidence>
<evidence type="ECO:0000259" key="19">
    <source>
        <dbReference type="PROSITE" id="PS51371"/>
    </source>
</evidence>
<feature type="binding site" description="in other chain" evidence="15">
    <location>
        <position position="303"/>
    </location>
    <ligand>
        <name>K(+)</name>
        <dbReference type="ChEBI" id="CHEBI:29103"/>
        <note>ligand shared between two tetrameric partners</note>
    </ligand>
</feature>
<comment type="catalytic activity">
    <reaction evidence="14">
        <text>IMP + NH4(+) + NADP(+) = GMP + NADPH + 2 H(+)</text>
        <dbReference type="Rhea" id="RHEA:17185"/>
        <dbReference type="ChEBI" id="CHEBI:15378"/>
        <dbReference type="ChEBI" id="CHEBI:28938"/>
        <dbReference type="ChEBI" id="CHEBI:57783"/>
        <dbReference type="ChEBI" id="CHEBI:58053"/>
        <dbReference type="ChEBI" id="CHEBI:58115"/>
        <dbReference type="ChEBI" id="CHEBI:58349"/>
        <dbReference type="EC" id="1.7.1.7"/>
    </reaction>
</comment>
<proteinExistence type="inferred from homology"/>
<keyword evidence="22" id="KW-1185">Reference proteome</keyword>
<reference evidence="21 22" key="2">
    <citation type="submission" date="2024-05" db="EMBL/GenBank/DDBJ databases">
        <authorList>
            <person name="Chen Y."/>
            <person name="Shah S."/>
            <person name="Dougan E. K."/>
            <person name="Thang M."/>
            <person name="Chan C."/>
        </authorList>
    </citation>
    <scope>NUCLEOTIDE SEQUENCE [LARGE SCALE GENOMIC DNA]</scope>
</reference>
<sequence>MDEKFLPTAITFDDVLLEPRYSDVVPSEVDVSTMLTKQIRLNIPLISSPMDTVTESEMAIALAQEGGLGVIHKNMSIQNQSDEVGIVKRSANGIISDPVTMTPDATVGQAREIMEQHNVSGVPIVADKSGRLVGILTRRDLRFLETNDLPISEVMTREPLVTATGAVTLEEAEKVLMANKVEKLLLVDDNYTLTGLITIKDIDKMRRFPLACKDGQGRLRVGAAVGVHDYERIESLIAEDVDVLIVDSAHGHSSNVLETVREIKKRWEIDVVAGNVATRQGCLDLIEAGADAVKVGIGPGSICTTRVISGVGVPQVTAIYQAAKAASEHGIPVIADGGIRYSGDLAKAIAAGAHSVMIGGLFAGLAESPGEQILYQGRTFKVYRGMGSLGAMVKGSSERYRQRPGKAPGKLVPEGVEGRVPFKGYQPQAFGRAILMTLRSPKNRLTTARSMIVRGIDKRHQGPVAIATAICLSITLFTVAPAAADDAEETFRRFSKPAEVESVEQDNQSQAIARPSARKAQRAKLRWKRPGVVQPAVHVTTNDSKSAVRQVKLGDADERQARLQLGDPAPSDDLPGFGEPFGDEPATPDDATPSDSDDSIKAPAEITPPGDDRLQEMPADAGDQFSEPYAMAPASESDCPSIRDLKPIGEITNSIAPKGDLFPAECPLGSGPFQPRMWAMTTYTWKASGLCHKPLYFEQVSLERYGHSFAPVLEPVVSGAHFFATLPILPYKMGINPPWECQYPLGYYRPGSCAPHMIYPFPISLRGALVEGGVATGLVFLIP</sequence>
<dbReference type="InterPro" id="IPR015875">
    <property type="entry name" value="IMP_DH/GMP_Rdtase_CS"/>
</dbReference>
<dbReference type="NCBIfam" id="TIGR01302">
    <property type="entry name" value="IMP_dehydrog"/>
    <property type="match status" value="1"/>
</dbReference>
<feature type="binding site" evidence="15">
    <location>
        <position position="301"/>
    </location>
    <ligand>
        <name>IMP</name>
        <dbReference type="ChEBI" id="CHEBI:58053"/>
    </ligand>
</feature>
<evidence type="ECO:0000256" key="11">
    <source>
        <dbReference type="ARBA" id="ARBA00023122"/>
    </source>
</evidence>
<dbReference type="GO" id="GO:0000166">
    <property type="term" value="F:nucleotide binding"/>
    <property type="evidence" value="ECO:0007669"/>
    <property type="project" value="UniProtKB-UniRule"/>
</dbReference>
<comment type="subcellular location">
    <subcellularLocation>
        <location evidence="15">Cytoplasm</location>
    </subcellularLocation>
</comment>
<evidence type="ECO:0000256" key="10">
    <source>
        <dbReference type="ARBA" id="ARBA00023027"/>
    </source>
</evidence>
<feature type="region of interest" description="Disordered" evidence="18">
    <location>
        <begin position="564"/>
        <end position="619"/>
    </location>
</feature>
<keyword evidence="15" id="KW-0963">Cytoplasm</keyword>
<feature type="binding site" evidence="15">
    <location>
        <position position="455"/>
    </location>
    <ligand>
        <name>K(+)</name>
        <dbReference type="ChEBI" id="CHEBI:29103"/>
        <note>ligand shared between two tetrameric partners</note>
    </ligand>
</feature>
<dbReference type="Pfam" id="PF00478">
    <property type="entry name" value="IMPDH"/>
    <property type="match status" value="1"/>
</dbReference>
<dbReference type="OrthoDB" id="418595at2759"/>
<feature type="active site" description="Proton acceptor" evidence="15">
    <location>
        <position position="399"/>
    </location>
</feature>
<dbReference type="GO" id="GO:0003920">
    <property type="term" value="F:GMP reductase activity"/>
    <property type="evidence" value="ECO:0007669"/>
    <property type="project" value="UniProtKB-EC"/>
</dbReference>
<dbReference type="Pfam" id="PF00571">
    <property type="entry name" value="CBS"/>
    <property type="match status" value="2"/>
</dbReference>
<dbReference type="EMBL" id="CAMXCT030000001">
    <property type="protein sequence ID" value="CAL4759403.1"/>
    <property type="molecule type" value="Genomic_DNA"/>
</dbReference>
<dbReference type="PANTHER" id="PTHR11911">
    <property type="entry name" value="INOSINE-5-MONOPHOSPHATE DEHYDROGENASE RELATED"/>
    <property type="match status" value="1"/>
</dbReference>
<feature type="binding site" description="in other chain" evidence="15">
    <location>
        <position position="300"/>
    </location>
    <ligand>
        <name>K(+)</name>
        <dbReference type="ChEBI" id="CHEBI:29103"/>
        <note>ligand shared between two tetrameric partners</note>
    </ligand>
</feature>
<evidence type="ECO:0000256" key="16">
    <source>
        <dbReference type="PROSITE-ProRule" id="PRU00703"/>
    </source>
</evidence>
<dbReference type="EMBL" id="CAMXCT010000001">
    <property type="protein sequence ID" value="CAI3972091.1"/>
    <property type="molecule type" value="Genomic_DNA"/>
</dbReference>
<keyword evidence="6 15" id="KW-0332">GMP biosynthesis</keyword>
<feature type="binding site" evidence="15">
    <location>
        <position position="247"/>
    </location>
    <ligand>
        <name>NAD(+)</name>
        <dbReference type="ChEBI" id="CHEBI:57540"/>
    </ligand>
</feature>
<evidence type="ECO:0000256" key="6">
    <source>
        <dbReference type="ARBA" id="ARBA00022749"/>
    </source>
</evidence>
<dbReference type="InterPro" id="IPR000644">
    <property type="entry name" value="CBS_dom"/>
</dbReference>
<evidence type="ECO:0000256" key="2">
    <source>
        <dbReference type="ARBA" id="ARBA00005502"/>
    </source>
</evidence>
<evidence type="ECO:0000256" key="4">
    <source>
        <dbReference type="ARBA" id="ARBA00022723"/>
    </source>
</evidence>
<dbReference type="InterPro" id="IPR005990">
    <property type="entry name" value="IMP_DH"/>
</dbReference>
<evidence type="ECO:0000256" key="14">
    <source>
        <dbReference type="ARBA" id="ARBA00048616"/>
    </source>
</evidence>
<keyword evidence="8 15" id="KW-0630">Potassium</keyword>
<dbReference type="GO" id="GO:0046872">
    <property type="term" value="F:metal ion binding"/>
    <property type="evidence" value="ECO:0007669"/>
    <property type="project" value="UniProtKB-UniRule"/>
</dbReference>
<accession>A0A9P1BEU2</accession>
<feature type="binding site" evidence="15">
    <location>
        <begin position="383"/>
        <end position="387"/>
    </location>
    <ligand>
        <name>IMP</name>
        <dbReference type="ChEBI" id="CHEBI:58053"/>
    </ligand>
</feature>
<comment type="caution">
    <text evidence="15">Lacks conserved residue(s) required for the propagation of feature annotation.</text>
</comment>
<dbReference type="InterPro" id="IPR013785">
    <property type="entry name" value="Aldolase_TIM"/>
</dbReference>
<evidence type="ECO:0000256" key="5">
    <source>
        <dbReference type="ARBA" id="ARBA00022737"/>
    </source>
</evidence>
<keyword evidence="9 15" id="KW-0560">Oxidoreductase</keyword>
<name>A0A9P1BEU2_9DINO</name>
<comment type="subunit">
    <text evidence="3 15">Homotetramer.</text>
</comment>
<keyword evidence="7 15" id="KW-0658">Purine biosynthesis</keyword>
<keyword evidence="10 15" id="KW-0520">NAD</keyword>
<feature type="active site" description="Thioimidate intermediate" evidence="15">
    <location>
        <position position="303"/>
    </location>
</feature>
<dbReference type="FunFam" id="3.20.20.70:FF:000003">
    <property type="entry name" value="GMP reductase"/>
    <property type="match status" value="1"/>
</dbReference>
<dbReference type="PROSITE" id="PS51371">
    <property type="entry name" value="CBS"/>
    <property type="match status" value="2"/>
</dbReference>
<comment type="catalytic activity">
    <reaction evidence="13 15 17">
        <text>IMP + NAD(+) + H2O = XMP + NADH + H(+)</text>
        <dbReference type="Rhea" id="RHEA:11708"/>
        <dbReference type="ChEBI" id="CHEBI:15377"/>
        <dbReference type="ChEBI" id="CHEBI:15378"/>
        <dbReference type="ChEBI" id="CHEBI:57464"/>
        <dbReference type="ChEBI" id="CHEBI:57540"/>
        <dbReference type="ChEBI" id="CHEBI:57945"/>
        <dbReference type="ChEBI" id="CHEBI:58053"/>
        <dbReference type="EC" id="1.1.1.205"/>
    </reaction>
</comment>
<dbReference type="SMART" id="SM01240">
    <property type="entry name" value="IMPDH"/>
    <property type="match status" value="1"/>
</dbReference>
<evidence type="ECO:0000256" key="13">
    <source>
        <dbReference type="ARBA" id="ARBA00048028"/>
    </source>
</evidence>
<dbReference type="CDD" id="cd00381">
    <property type="entry name" value="IMPDH"/>
    <property type="match status" value="1"/>
</dbReference>
<feature type="compositionally biased region" description="Basic residues" evidence="18">
    <location>
        <begin position="516"/>
        <end position="529"/>
    </location>
</feature>
<protein>
    <recommendedName>
        <fullName evidence="15 17">Inosine-5'-monophosphate dehydrogenase</fullName>
        <shortName evidence="15">IMP dehydrogenase</shortName>
        <shortName evidence="15">IMPD</shortName>
        <shortName evidence="15">IMPDH</shortName>
        <ecNumber evidence="15 17">1.1.1.205</ecNumber>
    </recommendedName>
</protein>
<comment type="caution">
    <text evidence="20">The sequence shown here is derived from an EMBL/GenBank/DDBJ whole genome shotgun (WGS) entry which is preliminary data.</text>
</comment>
<evidence type="ECO:0000256" key="1">
    <source>
        <dbReference type="ARBA" id="ARBA00001958"/>
    </source>
</evidence>
<feature type="binding site" evidence="15">
    <location>
        <begin position="336"/>
        <end position="338"/>
    </location>
    <ligand>
        <name>IMP</name>
        <dbReference type="ChEBI" id="CHEBI:58053"/>
    </ligand>
</feature>
<comment type="activity regulation">
    <text evidence="15">Mycophenolic acid (MPA) is a non-competitive inhibitor that prevents formation of the closed enzyme conformation by binding to the same site as the amobile flap. In contrast, mizoribine monophosphate (MZP) is a competitive inhibitor that induces the closed conformation. MPA is a potent inhibitor of mammalian IMPDHs but a poor inhibitor of the bacterial enzymes. MZP is a more potent inhibitor of bacterial IMPDH.</text>
</comment>
<evidence type="ECO:0000256" key="15">
    <source>
        <dbReference type="HAMAP-Rule" id="MF_03156"/>
    </source>
</evidence>
<feature type="region of interest" description="Disordered" evidence="18">
    <location>
        <begin position="498"/>
        <end position="549"/>
    </location>
</feature>
<reference evidence="20" key="1">
    <citation type="submission" date="2022-10" db="EMBL/GenBank/DDBJ databases">
        <authorList>
            <person name="Chen Y."/>
            <person name="Dougan E. K."/>
            <person name="Chan C."/>
            <person name="Rhodes N."/>
            <person name="Thang M."/>
        </authorList>
    </citation>
    <scope>NUCLEOTIDE SEQUENCE</scope>
</reference>
<dbReference type="PANTHER" id="PTHR11911:SF111">
    <property type="entry name" value="INOSINE-5'-MONOPHOSPHATE DEHYDROGENASE"/>
    <property type="match status" value="1"/>
</dbReference>
<dbReference type="SUPFAM" id="SSF54631">
    <property type="entry name" value="CBS-domain pair"/>
    <property type="match status" value="1"/>
</dbReference>
<dbReference type="EC" id="1.1.1.205" evidence="15 17"/>
<evidence type="ECO:0000256" key="17">
    <source>
        <dbReference type="RuleBase" id="RU003928"/>
    </source>
</evidence>
<evidence type="ECO:0000313" key="20">
    <source>
        <dbReference type="EMBL" id="CAI3972091.1"/>
    </source>
</evidence>
<dbReference type="PROSITE" id="PS00487">
    <property type="entry name" value="IMP_DH_GMP_RED"/>
    <property type="match status" value="1"/>
</dbReference>
<feature type="binding site" evidence="15">
    <location>
        <position position="414"/>
    </location>
    <ligand>
        <name>IMP</name>
        <dbReference type="ChEBI" id="CHEBI:58053"/>
    </ligand>
</feature>
<evidence type="ECO:0000256" key="3">
    <source>
        <dbReference type="ARBA" id="ARBA00011881"/>
    </source>
</evidence>
<keyword evidence="5" id="KW-0677">Repeat</keyword>
<evidence type="ECO:0000313" key="21">
    <source>
        <dbReference type="EMBL" id="CAL4759403.1"/>
    </source>
</evidence>
<dbReference type="SMART" id="SM00116">
    <property type="entry name" value="CBS"/>
    <property type="match status" value="2"/>
</dbReference>
<dbReference type="GO" id="GO:0006183">
    <property type="term" value="P:GTP biosynthetic process"/>
    <property type="evidence" value="ECO:0007669"/>
    <property type="project" value="TreeGrafter"/>
</dbReference>
<dbReference type="Gene3D" id="3.20.20.70">
    <property type="entry name" value="Aldolase class I"/>
    <property type="match status" value="1"/>
</dbReference>
<feature type="binding site" evidence="15">
    <location>
        <begin position="359"/>
        <end position="360"/>
    </location>
    <ligand>
        <name>IMP</name>
        <dbReference type="ChEBI" id="CHEBI:58053"/>
    </ligand>
</feature>
<dbReference type="GO" id="GO:0003938">
    <property type="term" value="F:IMP dehydrogenase activity"/>
    <property type="evidence" value="ECO:0007669"/>
    <property type="project" value="UniProtKB-UniRule"/>
</dbReference>
<evidence type="ECO:0000256" key="18">
    <source>
        <dbReference type="SAM" id="MobiDB-lite"/>
    </source>
</evidence>
<dbReference type="AlphaFoldDB" id="A0A9P1BEU2"/>
<feature type="domain" description="CBS" evidence="19">
    <location>
        <begin position="94"/>
        <end position="151"/>
    </location>
</feature>
<keyword evidence="4 15" id="KW-0479">Metal-binding</keyword>
<comment type="similarity">
    <text evidence="2 15">Belongs to the IMPDH/GMPR family.</text>
</comment>
<dbReference type="InterPro" id="IPR046342">
    <property type="entry name" value="CBS_dom_sf"/>
</dbReference>
<gene>
    <name evidence="20" type="ORF">C1SCF055_LOCUS681</name>
</gene>
<evidence type="ECO:0000256" key="9">
    <source>
        <dbReference type="ARBA" id="ARBA00023002"/>
    </source>
</evidence>
<evidence type="ECO:0000256" key="12">
    <source>
        <dbReference type="ARBA" id="ARBA00037691"/>
    </source>
</evidence>
<keyword evidence="11 16" id="KW-0129">CBS domain</keyword>
<evidence type="ECO:0000313" key="22">
    <source>
        <dbReference type="Proteomes" id="UP001152797"/>
    </source>
</evidence>
<feature type="binding site" evidence="15">
    <location>
        <begin position="296"/>
        <end position="298"/>
    </location>
    <ligand>
        <name>NAD(+)</name>
        <dbReference type="ChEBI" id="CHEBI:57540"/>
    </ligand>
</feature>
<feature type="binding site" description="in other chain" evidence="15">
    <location>
        <position position="298"/>
    </location>
    <ligand>
        <name>K(+)</name>
        <dbReference type="ChEBI" id="CHEBI:29103"/>
        <note>ligand shared between two tetrameric partners</note>
    </ligand>
</feature>